<dbReference type="EMBL" id="ANIZ01000107">
    <property type="protein sequence ID" value="ETI57007.1"/>
    <property type="molecule type" value="Genomic_DNA"/>
</dbReference>
<sequence length="45" mass="4826">MQGRFVADVVCHRAKKEGRASGVICILSAEGSSSVVNFTVEEDSR</sequence>
<protein>
    <submittedName>
        <fullName evidence="1">Uncharacterized protein</fullName>
    </submittedName>
</protein>
<dbReference type="HOGENOM" id="CLU_3208821_0_0_1"/>
<organism evidence="1 2">
    <name type="scientific">Phytophthora nicotianae P1569</name>
    <dbReference type="NCBI Taxonomy" id="1317065"/>
    <lineage>
        <taxon>Eukaryota</taxon>
        <taxon>Sar</taxon>
        <taxon>Stramenopiles</taxon>
        <taxon>Oomycota</taxon>
        <taxon>Peronosporomycetes</taxon>
        <taxon>Peronosporales</taxon>
        <taxon>Peronosporaceae</taxon>
        <taxon>Phytophthora</taxon>
    </lineage>
</organism>
<keyword evidence="2" id="KW-1185">Reference proteome</keyword>
<comment type="caution">
    <text evidence="1">The sequence shown here is derived from an EMBL/GenBank/DDBJ whole genome shotgun (WGS) entry which is preliminary data.</text>
</comment>
<reference evidence="1 2" key="1">
    <citation type="submission" date="2013-11" db="EMBL/GenBank/DDBJ databases">
        <title>The Genome Sequence of Phytophthora parasitica P1569.</title>
        <authorList>
            <consortium name="The Broad Institute Genomics Platform"/>
            <person name="Russ C."/>
            <person name="Tyler B."/>
            <person name="Panabieres F."/>
            <person name="Shan W."/>
            <person name="Tripathy S."/>
            <person name="Grunwald N."/>
            <person name="Machado M."/>
            <person name="Johnson C.S."/>
            <person name="Arredondo F."/>
            <person name="Hong C."/>
            <person name="Coffey M."/>
            <person name="Young S.K."/>
            <person name="Zeng Q."/>
            <person name="Gargeya S."/>
            <person name="Fitzgerald M."/>
            <person name="Abouelleil A."/>
            <person name="Alvarado L."/>
            <person name="Chapman S.B."/>
            <person name="Gainer-Dewar J."/>
            <person name="Goldberg J."/>
            <person name="Griggs A."/>
            <person name="Gujja S."/>
            <person name="Hansen M."/>
            <person name="Howarth C."/>
            <person name="Imamovic A."/>
            <person name="Ireland A."/>
            <person name="Larimer J."/>
            <person name="McCowan C."/>
            <person name="Murphy C."/>
            <person name="Pearson M."/>
            <person name="Poon T.W."/>
            <person name="Priest M."/>
            <person name="Roberts A."/>
            <person name="Saif S."/>
            <person name="Shea T."/>
            <person name="Sykes S."/>
            <person name="Wortman J."/>
            <person name="Nusbaum C."/>
            <person name="Birren B."/>
        </authorList>
    </citation>
    <scope>NUCLEOTIDE SEQUENCE [LARGE SCALE GENOMIC DNA]</scope>
    <source>
        <strain evidence="1 2">P1569</strain>
    </source>
</reference>
<dbReference type="Proteomes" id="UP000018721">
    <property type="component" value="Unassembled WGS sequence"/>
</dbReference>
<dbReference type="AlphaFoldDB" id="V9G2I9"/>
<gene>
    <name evidence="1" type="ORF">F443_00624</name>
</gene>
<proteinExistence type="predicted"/>
<accession>V9G2I9</accession>
<name>V9G2I9_PHYNI</name>
<evidence type="ECO:0000313" key="1">
    <source>
        <dbReference type="EMBL" id="ETI57007.1"/>
    </source>
</evidence>
<evidence type="ECO:0000313" key="2">
    <source>
        <dbReference type="Proteomes" id="UP000018721"/>
    </source>
</evidence>